<evidence type="ECO:0000313" key="2">
    <source>
        <dbReference type="Proteomes" id="UP000266313"/>
    </source>
</evidence>
<sequence length="59" mass="6824">MAWGAYMPYEVRIVEAMIRMGRREQALTLFNFLLKNQRSAGWNHWAYGTNTGVSGRCGR</sequence>
<reference evidence="1 2" key="1">
    <citation type="submission" date="2016-12" db="EMBL/GenBank/DDBJ databases">
        <title>Genome sequencing of Methylocaldum marinum.</title>
        <authorList>
            <person name="Takeuchi M."/>
            <person name="Kamagata Y."/>
            <person name="Hiraoka S."/>
            <person name="Oshima K."/>
            <person name="Hattori M."/>
            <person name="Iwasaki W."/>
        </authorList>
    </citation>
    <scope>NUCLEOTIDE SEQUENCE [LARGE SCALE GENOMIC DNA]</scope>
    <source>
        <strain evidence="1 2">S8</strain>
    </source>
</reference>
<evidence type="ECO:0000313" key="1">
    <source>
        <dbReference type="EMBL" id="BBA34548.1"/>
    </source>
</evidence>
<gene>
    <name evidence="1" type="ORF">sS8_2600</name>
</gene>
<keyword evidence="2" id="KW-1185">Reference proteome</keyword>
<dbReference type="Proteomes" id="UP000266313">
    <property type="component" value="Chromosome"/>
</dbReference>
<organism evidence="1 2">
    <name type="scientific">Methylocaldum marinum</name>
    <dbReference type="NCBI Taxonomy" id="1432792"/>
    <lineage>
        <taxon>Bacteria</taxon>
        <taxon>Pseudomonadati</taxon>
        <taxon>Pseudomonadota</taxon>
        <taxon>Gammaproteobacteria</taxon>
        <taxon>Methylococcales</taxon>
        <taxon>Methylococcaceae</taxon>
        <taxon>Methylocaldum</taxon>
    </lineage>
</organism>
<dbReference type="KEGG" id="mmai:sS8_2600"/>
<dbReference type="AlphaFoldDB" id="A0A250KSC9"/>
<proteinExistence type="predicted"/>
<accession>A0A250KSC9</accession>
<protein>
    <submittedName>
        <fullName evidence="1">Putative discoidin domain protein</fullName>
    </submittedName>
</protein>
<dbReference type="EMBL" id="AP017928">
    <property type="protein sequence ID" value="BBA34548.1"/>
    <property type="molecule type" value="Genomic_DNA"/>
</dbReference>
<name>A0A250KSC9_9GAMM</name>